<keyword evidence="1" id="KW-0732">Signal</keyword>
<comment type="caution">
    <text evidence="2">The sequence shown here is derived from an EMBL/GenBank/DDBJ whole genome shotgun (WGS) entry which is preliminary data.</text>
</comment>
<dbReference type="RefSeq" id="WP_379820577.1">
    <property type="nucleotide sequence ID" value="NZ_JBHUMD010000011.1"/>
</dbReference>
<dbReference type="Proteomes" id="UP001597480">
    <property type="component" value="Unassembled WGS sequence"/>
</dbReference>
<proteinExistence type="predicted"/>
<evidence type="ECO:0000256" key="1">
    <source>
        <dbReference type="SAM" id="SignalP"/>
    </source>
</evidence>
<sequence length="147" mass="16204">MKTIYITVLLLVGVFCNAQTFGATALDVKGNYNPSMEVTGQWLKKGSYDAVMSFEKTPKGLSDATALVQRMLEENDMSIQNPDIYNSVEGKDLTANNNNKTPDSMNKSIQKGNSKINLAWKATEGSVLQLLLSKDAYEVIVLNAYKQ</sequence>
<keyword evidence="3" id="KW-1185">Reference proteome</keyword>
<organism evidence="2 3">
    <name type="scientific">Flavobacterium suzhouense</name>
    <dbReference type="NCBI Taxonomy" id="1529638"/>
    <lineage>
        <taxon>Bacteria</taxon>
        <taxon>Pseudomonadati</taxon>
        <taxon>Bacteroidota</taxon>
        <taxon>Flavobacteriia</taxon>
        <taxon>Flavobacteriales</taxon>
        <taxon>Flavobacteriaceae</taxon>
        <taxon>Flavobacterium</taxon>
    </lineage>
</organism>
<dbReference type="EMBL" id="JBHUMD010000011">
    <property type="protein sequence ID" value="MFD2602079.1"/>
    <property type="molecule type" value="Genomic_DNA"/>
</dbReference>
<feature type="signal peptide" evidence="1">
    <location>
        <begin position="1"/>
        <end position="25"/>
    </location>
</feature>
<reference evidence="3" key="1">
    <citation type="journal article" date="2019" name="Int. J. Syst. Evol. Microbiol.">
        <title>The Global Catalogue of Microorganisms (GCM) 10K type strain sequencing project: providing services to taxonomists for standard genome sequencing and annotation.</title>
        <authorList>
            <consortium name="The Broad Institute Genomics Platform"/>
            <consortium name="The Broad Institute Genome Sequencing Center for Infectious Disease"/>
            <person name="Wu L."/>
            <person name="Ma J."/>
        </authorList>
    </citation>
    <scope>NUCLEOTIDE SEQUENCE [LARGE SCALE GENOMIC DNA]</scope>
    <source>
        <strain evidence="3">KCTC 42107</strain>
    </source>
</reference>
<evidence type="ECO:0000313" key="2">
    <source>
        <dbReference type="EMBL" id="MFD2602079.1"/>
    </source>
</evidence>
<feature type="chain" id="PRO_5047345010" evidence="1">
    <location>
        <begin position="26"/>
        <end position="147"/>
    </location>
</feature>
<name>A0ABW5NSS3_9FLAO</name>
<evidence type="ECO:0000313" key="3">
    <source>
        <dbReference type="Proteomes" id="UP001597480"/>
    </source>
</evidence>
<accession>A0ABW5NSS3</accession>
<protein>
    <submittedName>
        <fullName evidence="2">Uncharacterized protein</fullName>
    </submittedName>
</protein>
<gene>
    <name evidence="2" type="ORF">ACFSR3_08425</name>
</gene>